<reference evidence="3" key="1">
    <citation type="journal article" date="2019" name="Int. J. Syst. Evol. Microbiol.">
        <title>The Global Catalogue of Microorganisms (GCM) 10K type strain sequencing project: providing services to taxonomists for standard genome sequencing and annotation.</title>
        <authorList>
            <consortium name="The Broad Institute Genomics Platform"/>
            <consortium name="The Broad Institute Genome Sequencing Center for Infectious Disease"/>
            <person name="Wu L."/>
            <person name="Ma J."/>
        </authorList>
    </citation>
    <scope>NUCLEOTIDE SEQUENCE [LARGE SCALE GENOMIC DNA]</scope>
    <source>
        <strain evidence="3">CGMCC 4.7357</strain>
    </source>
</reference>
<evidence type="ECO:0000256" key="1">
    <source>
        <dbReference type="SAM" id="MobiDB-lite"/>
    </source>
</evidence>
<comment type="caution">
    <text evidence="2">The sequence shown here is derived from an EMBL/GenBank/DDBJ whole genome shotgun (WGS) entry which is preliminary data.</text>
</comment>
<keyword evidence="3" id="KW-1185">Reference proteome</keyword>
<dbReference type="Proteomes" id="UP001595997">
    <property type="component" value="Unassembled WGS sequence"/>
</dbReference>
<gene>
    <name evidence="2" type="ORF">ACFPA8_08630</name>
</gene>
<dbReference type="RefSeq" id="WP_386444836.1">
    <property type="nucleotide sequence ID" value="NZ_JBHSFH010000005.1"/>
</dbReference>
<evidence type="ECO:0000313" key="3">
    <source>
        <dbReference type="Proteomes" id="UP001595997"/>
    </source>
</evidence>
<sequence length="145" mass="15931">MNARDPELARELDATLQTRRELGQEYEEELIASFLDKIDKRLETVVDKRTRRAMAEQQMVVARGSTRSHTTAGSPSYPEGMGPRLLGVASLVLAVPLSAIAAVNTGLPGLLVCWGGIVAVNAVQAHRSWFGFGRAKEPRKDDDWD</sequence>
<name>A0ABV9A2T0_9ACTN</name>
<dbReference type="EMBL" id="JBHSFH010000005">
    <property type="protein sequence ID" value="MFC4494198.1"/>
    <property type="molecule type" value="Genomic_DNA"/>
</dbReference>
<proteinExistence type="predicted"/>
<evidence type="ECO:0008006" key="4">
    <source>
        <dbReference type="Google" id="ProtNLM"/>
    </source>
</evidence>
<accession>A0ABV9A2T0</accession>
<protein>
    <recommendedName>
        <fullName evidence="4">Integral membrane protein</fullName>
    </recommendedName>
</protein>
<organism evidence="2 3">
    <name type="scientific">Streptomyces ovatisporus</name>
    <dbReference type="NCBI Taxonomy" id="1128682"/>
    <lineage>
        <taxon>Bacteria</taxon>
        <taxon>Bacillati</taxon>
        <taxon>Actinomycetota</taxon>
        <taxon>Actinomycetes</taxon>
        <taxon>Kitasatosporales</taxon>
        <taxon>Streptomycetaceae</taxon>
        <taxon>Streptomyces</taxon>
    </lineage>
</organism>
<evidence type="ECO:0000313" key="2">
    <source>
        <dbReference type="EMBL" id="MFC4494198.1"/>
    </source>
</evidence>
<feature type="region of interest" description="Disordered" evidence="1">
    <location>
        <begin position="60"/>
        <end position="79"/>
    </location>
</feature>
<feature type="compositionally biased region" description="Polar residues" evidence="1">
    <location>
        <begin position="65"/>
        <end position="74"/>
    </location>
</feature>